<organism evidence="1 2">
    <name type="scientific">Staphylococcus haemolyticus</name>
    <dbReference type="NCBI Taxonomy" id="1283"/>
    <lineage>
        <taxon>Bacteria</taxon>
        <taxon>Bacillati</taxon>
        <taxon>Bacillota</taxon>
        <taxon>Bacilli</taxon>
        <taxon>Bacillales</taxon>
        <taxon>Staphylococcaceae</taxon>
        <taxon>Staphylococcus</taxon>
    </lineage>
</organism>
<evidence type="ECO:0000313" key="1">
    <source>
        <dbReference type="EMBL" id="MDT4286659.1"/>
    </source>
</evidence>
<dbReference type="RefSeq" id="WP_033079845.1">
    <property type="nucleotide sequence ID" value="NZ_CABMHO010000010.1"/>
</dbReference>
<dbReference type="Gene3D" id="1.10.3450.10">
    <property type="entry name" value="TTHA0068-like"/>
    <property type="match status" value="1"/>
</dbReference>
<accession>A0ABU3IGG6</accession>
<proteinExistence type="predicted"/>
<dbReference type="Pfam" id="PF03745">
    <property type="entry name" value="DUF309"/>
    <property type="match status" value="1"/>
</dbReference>
<name>A0ABU3IGG6_STAHA</name>
<dbReference type="InterPro" id="IPR005500">
    <property type="entry name" value="DUF309"/>
</dbReference>
<dbReference type="PANTHER" id="PTHR34796:SF1">
    <property type="entry name" value="EXPRESSED PROTEIN"/>
    <property type="match status" value="1"/>
</dbReference>
<keyword evidence="2" id="KW-1185">Reference proteome</keyword>
<dbReference type="SUPFAM" id="SSF140663">
    <property type="entry name" value="TTHA0068-like"/>
    <property type="match status" value="1"/>
</dbReference>
<reference evidence="1 2" key="1">
    <citation type="submission" date="2023-08" db="EMBL/GenBank/DDBJ databases">
        <title>Genomic surveillance of Staphylococcus haemolyticus neonatal outbreak in southern France.</title>
        <authorList>
            <person name="Magnan C."/>
            <person name="Morsli M."/>
            <person name="Thiery B."/>
            <person name="Salipante F."/>
            <person name="Attar J."/>
            <person name="Massimo D.M."/>
            <person name="Ory J."/>
            <person name="Pantel A."/>
            <person name="Lavigne J.-P."/>
        </authorList>
    </citation>
    <scope>NUCLEOTIDE SEQUENCE [LARGE SCALE GENOMIC DNA]</scope>
    <source>
        <strain evidence="1 2">NSH026</strain>
    </source>
</reference>
<comment type="caution">
    <text evidence="1">The sequence shown here is derived from an EMBL/GenBank/DDBJ whole genome shotgun (WGS) entry which is preliminary data.</text>
</comment>
<protein>
    <submittedName>
        <fullName evidence="1">DUF309 domain-containing protein</fullName>
    </submittedName>
</protein>
<evidence type="ECO:0000313" key="2">
    <source>
        <dbReference type="Proteomes" id="UP001269271"/>
    </source>
</evidence>
<gene>
    <name evidence="1" type="ORF">RO950_06460</name>
</gene>
<sequence length="173" mass="20491">MDRALIDFYYYFHKQQHYFLCHDILEEAWKSNINFSKKDGIVSLILFSTAMYHYRRGNTKGALVTLKKSLSTFEKARDKALLQLNEQDYKILILSQIKSIEDSKSFKPVYIPVNNVFEKQIINTYPDYKFTTLSTQDEYIVNHHKNRDRSDVISARHQAMIKKQNIRSGKDLK</sequence>
<dbReference type="InterPro" id="IPR023203">
    <property type="entry name" value="TTHA0068_sf"/>
</dbReference>
<dbReference type="PANTHER" id="PTHR34796">
    <property type="entry name" value="EXPRESSED PROTEIN"/>
    <property type="match status" value="1"/>
</dbReference>
<dbReference type="EMBL" id="JAVSOO010000013">
    <property type="protein sequence ID" value="MDT4286659.1"/>
    <property type="molecule type" value="Genomic_DNA"/>
</dbReference>
<dbReference type="Proteomes" id="UP001269271">
    <property type="component" value="Unassembled WGS sequence"/>
</dbReference>